<sequence length="137" mass="15737">MKYLIIILIITTLVAFSYITHITINNLKTPAINEKYLAGKKVWHKKGCVDCHAIFGNGAYLASDLTKTMSNRNKKWIRKFFTKRPVMPPNKSKKHPGLSSEEADEIIAFLIFVNQIDTNSWPPKTLLKTKLKDYNLK</sequence>
<proteinExistence type="predicted"/>
<dbReference type="RefSeq" id="WP_078809571.1">
    <property type="nucleotide sequence ID" value="NZ_FUWM01000008.1"/>
</dbReference>
<dbReference type="EMBL" id="FUWM01000008">
    <property type="protein sequence ID" value="SJZ52054.1"/>
    <property type="molecule type" value="Genomic_DNA"/>
</dbReference>
<keyword evidence="7" id="KW-1185">Reference proteome</keyword>
<evidence type="ECO:0000256" key="2">
    <source>
        <dbReference type="ARBA" id="ARBA00022723"/>
    </source>
</evidence>
<dbReference type="GO" id="GO:0020037">
    <property type="term" value="F:heme binding"/>
    <property type="evidence" value="ECO:0007669"/>
    <property type="project" value="InterPro"/>
</dbReference>
<protein>
    <submittedName>
        <fullName evidence="6">Nitric oxide reductase subunit C</fullName>
    </submittedName>
</protein>
<dbReference type="OrthoDB" id="9809720at2"/>
<evidence type="ECO:0000313" key="6">
    <source>
        <dbReference type="EMBL" id="SJZ52054.1"/>
    </source>
</evidence>
<keyword evidence="2 4" id="KW-0479">Metal-binding</keyword>
<dbReference type="InterPro" id="IPR036909">
    <property type="entry name" value="Cyt_c-like_dom_sf"/>
</dbReference>
<evidence type="ECO:0000256" key="3">
    <source>
        <dbReference type="ARBA" id="ARBA00023004"/>
    </source>
</evidence>
<dbReference type="SUPFAM" id="SSF46626">
    <property type="entry name" value="Cytochrome c"/>
    <property type="match status" value="1"/>
</dbReference>
<evidence type="ECO:0000256" key="4">
    <source>
        <dbReference type="PROSITE-ProRule" id="PRU00433"/>
    </source>
</evidence>
<dbReference type="Proteomes" id="UP000190625">
    <property type="component" value="Unassembled WGS sequence"/>
</dbReference>
<evidence type="ECO:0000313" key="7">
    <source>
        <dbReference type="Proteomes" id="UP000190625"/>
    </source>
</evidence>
<reference evidence="7" key="1">
    <citation type="submission" date="2017-02" db="EMBL/GenBank/DDBJ databases">
        <authorList>
            <person name="Varghese N."/>
            <person name="Submissions S."/>
        </authorList>
    </citation>
    <scope>NUCLEOTIDE SEQUENCE [LARGE SCALE GENOMIC DNA]</scope>
    <source>
        <strain evidence="7">ATCC BAA-73</strain>
    </source>
</reference>
<evidence type="ECO:0000259" key="5">
    <source>
        <dbReference type="PROSITE" id="PS51007"/>
    </source>
</evidence>
<gene>
    <name evidence="6" type="ORF">SAMN02745118_01075</name>
</gene>
<dbReference type="GO" id="GO:0009055">
    <property type="term" value="F:electron transfer activity"/>
    <property type="evidence" value="ECO:0007669"/>
    <property type="project" value="InterPro"/>
</dbReference>
<dbReference type="Pfam" id="PF00034">
    <property type="entry name" value="Cytochrom_C"/>
    <property type="match status" value="1"/>
</dbReference>
<evidence type="ECO:0000256" key="1">
    <source>
        <dbReference type="ARBA" id="ARBA00022617"/>
    </source>
</evidence>
<dbReference type="GO" id="GO:0046872">
    <property type="term" value="F:metal ion binding"/>
    <property type="evidence" value="ECO:0007669"/>
    <property type="project" value="UniProtKB-KW"/>
</dbReference>
<feature type="domain" description="Cytochrome c" evidence="5">
    <location>
        <begin position="34"/>
        <end position="114"/>
    </location>
</feature>
<dbReference type="AlphaFoldDB" id="A0A1T4LC20"/>
<organism evidence="6 7">
    <name type="scientific">Selenihalanaerobacter shriftii</name>
    <dbReference type="NCBI Taxonomy" id="142842"/>
    <lineage>
        <taxon>Bacteria</taxon>
        <taxon>Bacillati</taxon>
        <taxon>Bacillota</taxon>
        <taxon>Clostridia</taxon>
        <taxon>Halanaerobiales</taxon>
        <taxon>Halobacteroidaceae</taxon>
        <taxon>Selenihalanaerobacter</taxon>
    </lineage>
</organism>
<name>A0A1T4LC20_9FIRM</name>
<keyword evidence="3 4" id="KW-0408">Iron</keyword>
<dbReference type="InterPro" id="IPR009056">
    <property type="entry name" value="Cyt_c-like_dom"/>
</dbReference>
<dbReference type="STRING" id="142842.SAMN02745118_01075"/>
<accession>A0A1T4LC20</accession>
<keyword evidence="1 4" id="KW-0349">Heme</keyword>
<dbReference type="Gene3D" id="1.10.760.10">
    <property type="entry name" value="Cytochrome c-like domain"/>
    <property type="match status" value="1"/>
</dbReference>
<dbReference type="PROSITE" id="PS51007">
    <property type="entry name" value="CYTC"/>
    <property type="match status" value="1"/>
</dbReference>